<name>A0A1Y2LEV0_9PROT</name>
<accession>A0A1Y2LEV0</accession>
<dbReference type="Proteomes" id="UP000193396">
    <property type="component" value="Unassembled WGS sequence"/>
</dbReference>
<sequence length="657" mass="67119">MSDFNSQVQVDLRGNLTAAAKNMSRAVSGLATSASRSFGRLNKAAVGVSNGIDRIGNKYTGLATGFATGALAKGVINFGAILKDIQVQAGMTGDEAENLKQKLYEIANDEAVRVNPQELIAGLATFIDLTGDLPYAEENLRNIGLAMRASSADSTAIAQTMNALRDIGVSGSEDVKRAFELLIEQGKKGSVPFKEMANEIGPLATQMQNLGYSGQEALNFLGAFFMTARKGTGSTAEAATAVEGFFNALKSKGALLNAGGIKLFDAEGNSRDLDLILQDTFTALEKIKDPIKRNAKVYEIFGETGGKAIAKLQSDFAKTGKMTMLDDLMNVKVTGNQIEQDAIDKTKSMAAAIETLNAALSRMADENLSGPIQTLADAISGLSSEELENLFDIAATGVAAAAGIWAVNKAIRGASAGVRLVQGLRGGTRAGGRAAGALASAAATPVIVTNWPVGRGGGYGYGADGGGTGKNGKSRSPRIRRGGRLGGLISMGAKASAATGLTSIGSKAGKFVRGAGPLATGLAVMNIGSAAIAGDGRGVAGATGSLGGALAGGQLGAMAGTIVGPIGTAIGGAIGAGLGAYLGEEAITGLWDKMFSDDKENTSNGQGNEALERNTSSQERLATAIEENTRVQGVMGRRQRRQQQRGDATGALEGGQP</sequence>
<evidence type="ECO:0000313" key="3">
    <source>
        <dbReference type="EMBL" id="OSQ49618.1"/>
    </source>
</evidence>
<organism evidence="3 4">
    <name type="scientific">Thalassospira alkalitolerans</name>
    <dbReference type="NCBI Taxonomy" id="1293890"/>
    <lineage>
        <taxon>Bacteria</taxon>
        <taxon>Pseudomonadati</taxon>
        <taxon>Pseudomonadota</taxon>
        <taxon>Alphaproteobacteria</taxon>
        <taxon>Rhodospirillales</taxon>
        <taxon>Thalassospiraceae</taxon>
        <taxon>Thalassospira</taxon>
    </lineage>
</organism>
<feature type="region of interest" description="Disordered" evidence="1">
    <location>
        <begin position="598"/>
        <end position="657"/>
    </location>
</feature>
<evidence type="ECO:0000313" key="4">
    <source>
        <dbReference type="Proteomes" id="UP000193396"/>
    </source>
</evidence>
<feature type="compositionally biased region" description="Polar residues" evidence="1">
    <location>
        <begin position="602"/>
        <end position="620"/>
    </location>
</feature>
<dbReference type="EMBL" id="JFKB01000002">
    <property type="protein sequence ID" value="OSQ49618.1"/>
    <property type="molecule type" value="Genomic_DNA"/>
</dbReference>
<dbReference type="AlphaFoldDB" id="A0A1Y2LEV0"/>
<dbReference type="RefSeq" id="WP_085616321.1">
    <property type="nucleotide sequence ID" value="NZ_JFKB01000002.1"/>
</dbReference>
<dbReference type="InterPro" id="IPR010090">
    <property type="entry name" value="Phage_tape_meas"/>
</dbReference>
<evidence type="ECO:0000259" key="2">
    <source>
        <dbReference type="Pfam" id="PF10145"/>
    </source>
</evidence>
<dbReference type="Pfam" id="PF10145">
    <property type="entry name" value="PhageMin_Tail"/>
    <property type="match status" value="1"/>
</dbReference>
<evidence type="ECO:0000256" key="1">
    <source>
        <dbReference type="SAM" id="MobiDB-lite"/>
    </source>
</evidence>
<dbReference type="NCBIfam" id="TIGR01760">
    <property type="entry name" value="tape_meas_TP901"/>
    <property type="match status" value="1"/>
</dbReference>
<gene>
    <name evidence="3" type="ORF">TALK_04655</name>
</gene>
<reference evidence="3 4" key="1">
    <citation type="submission" date="2014-03" db="EMBL/GenBank/DDBJ databases">
        <title>The draft genome sequence of Thalassospira alkalitolerans JCM 18968.</title>
        <authorList>
            <person name="Lai Q."/>
            <person name="Shao Z."/>
        </authorList>
    </citation>
    <scope>NUCLEOTIDE SEQUENCE [LARGE SCALE GENOMIC DNA]</scope>
    <source>
        <strain evidence="3 4">JCM 18968</strain>
    </source>
</reference>
<protein>
    <recommendedName>
        <fullName evidence="2">Phage tail tape measure protein domain-containing protein</fullName>
    </recommendedName>
</protein>
<feature type="domain" description="Phage tail tape measure protein" evidence="2">
    <location>
        <begin position="146"/>
        <end position="302"/>
    </location>
</feature>
<dbReference type="STRING" id="1293890.TALK_04655"/>
<dbReference type="OrthoDB" id="7352414at2"/>
<keyword evidence="4" id="KW-1185">Reference proteome</keyword>
<comment type="caution">
    <text evidence="3">The sequence shown here is derived from an EMBL/GenBank/DDBJ whole genome shotgun (WGS) entry which is preliminary data.</text>
</comment>
<proteinExistence type="predicted"/>